<evidence type="ECO:0000313" key="3">
    <source>
        <dbReference type="Proteomes" id="UP000250275"/>
    </source>
</evidence>
<feature type="region of interest" description="Disordered" evidence="1">
    <location>
        <begin position="208"/>
        <end position="230"/>
    </location>
</feature>
<feature type="region of interest" description="Disordered" evidence="1">
    <location>
        <begin position="1"/>
        <end position="85"/>
    </location>
</feature>
<feature type="compositionally biased region" description="Polar residues" evidence="1">
    <location>
        <begin position="1"/>
        <end position="19"/>
    </location>
</feature>
<feature type="compositionally biased region" description="Basic residues" evidence="1">
    <location>
        <begin position="170"/>
        <end position="180"/>
    </location>
</feature>
<feature type="compositionally biased region" description="Basic residues" evidence="1">
    <location>
        <begin position="117"/>
        <end position="132"/>
    </location>
</feature>
<gene>
    <name evidence="2" type="ORF">WN48_05761</name>
</gene>
<feature type="compositionally biased region" description="Polar residues" evidence="1">
    <location>
        <begin position="33"/>
        <end position="45"/>
    </location>
</feature>
<evidence type="ECO:0000313" key="2">
    <source>
        <dbReference type="EMBL" id="OAD55012.1"/>
    </source>
</evidence>
<proteinExistence type="predicted"/>
<evidence type="ECO:0000256" key="1">
    <source>
        <dbReference type="SAM" id="MobiDB-lite"/>
    </source>
</evidence>
<feature type="region of interest" description="Disordered" evidence="1">
    <location>
        <begin position="247"/>
        <end position="271"/>
    </location>
</feature>
<feature type="compositionally biased region" description="Basic and acidic residues" evidence="1">
    <location>
        <begin position="181"/>
        <end position="190"/>
    </location>
</feature>
<feature type="compositionally biased region" description="Basic and acidic residues" evidence="1">
    <location>
        <begin position="133"/>
        <end position="169"/>
    </location>
</feature>
<dbReference type="EMBL" id="KQ763531">
    <property type="protein sequence ID" value="OAD55012.1"/>
    <property type="molecule type" value="Genomic_DNA"/>
</dbReference>
<protein>
    <submittedName>
        <fullName evidence="2">Uncharacterized protein</fullName>
    </submittedName>
</protein>
<feature type="compositionally biased region" description="Basic and acidic residues" evidence="1">
    <location>
        <begin position="215"/>
        <end position="230"/>
    </location>
</feature>
<feature type="compositionally biased region" description="Polar residues" evidence="1">
    <location>
        <begin position="105"/>
        <end position="115"/>
    </location>
</feature>
<sequence>MSEIQFASINQYPKYNQQLKEGRNNSKRAQILARNSSQFSSTQPTPKRDRNTRQRRGNEKRRIRERRKPDTDSSPIPTTEQRSDSVPRKIYQWCSQCFGKKKSKISQVRKSQSNFFKRLRERCKKKKQRKKTTFKEKNGVSKTRHEDEVKGMSREERDQKIDVSEDPLSRKRRERGKKDRHVGEVKESLRQVRDQKIDMLEDPWTSERKRRVKRDRREDEVKETSRQARDQKMDVFDDSWSREWKKRRQRDALAPSVHSLERSKEEDQEEETIEGIIPDVGIDFTKSCCYLCAKNTMAIAAALSGKAEKFHMSIQASTKEILTSDKSVSPATQVRTVQSSVRVKVRDMGTLIPDKKKNKKMRPKLKIKKLNILPKLKFPLYPKVRTVACETNQTTRYNNIPQCRARRGGNCVTVANAT</sequence>
<reference evidence="2 3" key="1">
    <citation type="submission" date="2015-07" db="EMBL/GenBank/DDBJ databases">
        <title>The genome of Eufriesea mexicana.</title>
        <authorList>
            <person name="Pan H."/>
            <person name="Kapheim K."/>
        </authorList>
    </citation>
    <scope>NUCLEOTIDE SEQUENCE [LARGE SCALE GENOMIC DNA]</scope>
    <source>
        <strain evidence="2">0111107269</strain>
        <tissue evidence="2">Whole body</tissue>
    </source>
</reference>
<feature type="region of interest" description="Disordered" evidence="1">
    <location>
        <begin position="102"/>
        <end position="190"/>
    </location>
</feature>
<accession>A0A310SI61</accession>
<dbReference type="AlphaFoldDB" id="A0A310SI61"/>
<organism evidence="2 3">
    <name type="scientific">Eufriesea mexicana</name>
    <dbReference type="NCBI Taxonomy" id="516756"/>
    <lineage>
        <taxon>Eukaryota</taxon>
        <taxon>Metazoa</taxon>
        <taxon>Ecdysozoa</taxon>
        <taxon>Arthropoda</taxon>
        <taxon>Hexapoda</taxon>
        <taxon>Insecta</taxon>
        <taxon>Pterygota</taxon>
        <taxon>Neoptera</taxon>
        <taxon>Endopterygota</taxon>
        <taxon>Hymenoptera</taxon>
        <taxon>Apocrita</taxon>
        <taxon>Aculeata</taxon>
        <taxon>Apoidea</taxon>
        <taxon>Anthophila</taxon>
        <taxon>Apidae</taxon>
        <taxon>Eufriesea</taxon>
    </lineage>
</organism>
<feature type="compositionally biased region" description="Basic and acidic residues" evidence="1">
    <location>
        <begin position="46"/>
        <end position="71"/>
    </location>
</feature>
<dbReference type="OrthoDB" id="7610835at2759"/>
<keyword evidence="3" id="KW-1185">Reference proteome</keyword>
<name>A0A310SI61_9HYME</name>
<dbReference type="Proteomes" id="UP000250275">
    <property type="component" value="Unassembled WGS sequence"/>
</dbReference>